<protein>
    <recommendedName>
        <fullName evidence="4">Peptidase S8/S53 domain-containing protein</fullName>
    </recommendedName>
</protein>
<dbReference type="AlphaFoldDB" id="A0A9X3IYM9"/>
<organism evidence="2 3">
    <name type="scientific">Nannocystis pusilla</name>
    <dbReference type="NCBI Taxonomy" id="889268"/>
    <lineage>
        <taxon>Bacteria</taxon>
        <taxon>Pseudomonadati</taxon>
        <taxon>Myxococcota</taxon>
        <taxon>Polyangia</taxon>
        <taxon>Nannocystales</taxon>
        <taxon>Nannocystaceae</taxon>
        <taxon>Nannocystis</taxon>
    </lineage>
</organism>
<dbReference type="InterPro" id="IPR036852">
    <property type="entry name" value="Peptidase_S8/S53_dom_sf"/>
</dbReference>
<proteinExistence type="predicted"/>
<feature type="region of interest" description="Disordered" evidence="1">
    <location>
        <begin position="644"/>
        <end position="663"/>
    </location>
</feature>
<reference evidence="2" key="1">
    <citation type="submission" date="2022-11" db="EMBL/GenBank/DDBJ databases">
        <title>Minimal conservation of predation-associated metabolite biosynthetic gene clusters underscores biosynthetic potential of Myxococcota including descriptions for ten novel species: Archangium lansinium sp. nov., Myxococcus landrumus sp. nov., Nannocystis bai.</title>
        <authorList>
            <person name="Ahearne A."/>
            <person name="Stevens C."/>
            <person name="Phillips K."/>
        </authorList>
    </citation>
    <scope>NUCLEOTIDE SEQUENCE</scope>
    <source>
        <strain evidence="2">Na p29</strain>
    </source>
</reference>
<dbReference type="GO" id="GO:0004252">
    <property type="term" value="F:serine-type endopeptidase activity"/>
    <property type="evidence" value="ECO:0007669"/>
    <property type="project" value="InterPro"/>
</dbReference>
<evidence type="ECO:0000256" key="1">
    <source>
        <dbReference type="SAM" id="MobiDB-lite"/>
    </source>
</evidence>
<evidence type="ECO:0008006" key="4">
    <source>
        <dbReference type="Google" id="ProtNLM"/>
    </source>
</evidence>
<accession>A0A9X3IYM9</accession>
<dbReference type="Proteomes" id="UP001150924">
    <property type="component" value="Unassembled WGS sequence"/>
</dbReference>
<dbReference type="Gene3D" id="3.40.50.200">
    <property type="entry name" value="Peptidase S8/S53 domain"/>
    <property type="match status" value="1"/>
</dbReference>
<keyword evidence="3" id="KW-1185">Reference proteome</keyword>
<evidence type="ECO:0000313" key="3">
    <source>
        <dbReference type="Proteomes" id="UP001150924"/>
    </source>
</evidence>
<sequence length="781" mass="80058">MSPPTRLALPALLFVACGQQPTTPAPEPGPGRRAGLLEPVPSDISDEGGGADVASVPKTTFAGPEPSGSDAPQDPGRSAPPALSDAGAPALVGAGIRPRPPVWRRHVALVDKAPAAPCPAASDPGWTAERLFRRGAVATMLGDKAVLPKPLERFCLYTWAGKTAPLAPPAFAPADKVVRVDPDREVVVPQVTSLGGDPADQAALAPPADKLVRVDPDREVVVPQVAHLGGDPAVRAALADAFLRAVGAQPAGVAGPPVHGGVEGPARVAVVDTLGFAEAGLDYTAAAARQRHGIAMAEFVHALRCPDREAGCRDQLFHAQAFPYGPASPLPLASGGPLGSLASLAHALGEAVVRWQTSDMRTSPLVLNLSLGWDPRYGDPLTPVGQEATHTDLLVTPSAAVAATVQAVHAAMVYGTCLEALPIAAAGNNAGAACEQTGLMAPASWERYPAPDRARCESLFGTLPAWRAGDPAVAVTRRALVYGAGGVDATTTPIPIARVNGTPPRVLPAFQAVVGDGARQTDVLTGTSISAASLSALAAQVWSHHRVLGPHEVVALLDASGVATGLSVDIGVKARAKRIGAHDAFAHLCTIRYRGAACPNPYLPPTSPAPAQSAATISAPVSLPRRLTCTSETVQCGATPVTRTRCDDPSATSTPVVPASEPWVRPQPDLPLCTRCPVRGGKLTLALHPDHTGGAVTLSDPVLEFRRSDGSYFGARLVQVTVGSEPVEVDLARYTVDLGAGPVTLADALAREGIRGGTLGFAYTDAAGATSWLVSAVAVED</sequence>
<dbReference type="EMBL" id="JAPNKE010000002">
    <property type="protein sequence ID" value="MCY1007754.1"/>
    <property type="molecule type" value="Genomic_DNA"/>
</dbReference>
<dbReference type="RefSeq" id="WP_267770393.1">
    <property type="nucleotide sequence ID" value="NZ_JAPNKE010000002.1"/>
</dbReference>
<dbReference type="PROSITE" id="PS51257">
    <property type="entry name" value="PROKAR_LIPOPROTEIN"/>
    <property type="match status" value="1"/>
</dbReference>
<feature type="region of interest" description="Disordered" evidence="1">
    <location>
        <begin position="19"/>
        <end position="89"/>
    </location>
</feature>
<gene>
    <name evidence="2" type="ORF">OV079_19795</name>
</gene>
<dbReference type="SUPFAM" id="SSF52743">
    <property type="entry name" value="Subtilisin-like"/>
    <property type="match status" value="1"/>
</dbReference>
<evidence type="ECO:0000313" key="2">
    <source>
        <dbReference type="EMBL" id="MCY1007754.1"/>
    </source>
</evidence>
<comment type="caution">
    <text evidence="2">The sequence shown here is derived from an EMBL/GenBank/DDBJ whole genome shotgun (WGS) entry which is preliminary data.</text>
</comment>
<dbReference type="GO" id="GO:0006508">
    <property type="term" value="P:proteolysis"/>
    <property type="evidence" value="ECO:0007669"/>
    <property type="project" value="InterPro"/>
</dbReference>
<name>A0A9X3IYM9_9BACT</name>